<name>A0A4Z0PV04_9BACT</name>
<accession>A0A4Z0PV04</accession>
<evidence type="ECO:0000313" key="2">
    <source>
        <dbReference type="Proteomes" id="UP000298471"/>
    </source>
</evidence>
<evidence type="ECO:0000313" key="1">
    <source>
        <dbReference type="EMBL" id="TGE21094.1"/>
    </source>
</evidence>
<proteinExistence type="predicted"/>
<dbReference type="RefSeq" id="WP_135398862.1">
    <property type="nucleotide sequence ID" value="NZ_SRMB01000007.1"/>
</dbReference>
<protein>
    <submittedName>
        <fullName evidence="1">Uncharacterized protein</fullName>
    </submittedName>
</protein>
<reference evidence="1 2" key="1">
    <citation type="submission" date="2019-04" db="EMBL/GenBank/DDBJ databases">
        <authorList>
            <person name="Feng G."/>
            <person name="Zhang J."/>
            <person name="Zhu H."/>
        </authorList>
    </citation>
    <scope>NUCLEOTIDE SEQUENCE [LARGE SCALE GENOMIC DNA]</scope>
    <source>
        <strain evidence="1 2">9PBR-1</strain>
    </source>
</reference>
<organism evidence="1 2">
    <name type="scientific">Hymenobacter metallicola</name>
    <dbReference type="NCBI Taxonomy" id="2563114"/>
    <lineage>
        <taxon>Bacteria</taxon>
        <taxon>Pseudomonadati</taxon>
        <taxon>Bacteroidota</taxon>
        <taxon>Cytophagia</taxon>
        <taxon>Cytophagales</taxon>
        <taxon>Hymenobacteraceae</taxon>
        <taxon>Hymenobacter</taxon>
    </lineage>
</organism>
<comment type="caution">
    <text evidence="1">The sequence shown here is derived from an EMBL/GenBank/DDBJ whole genome shotgun (WGS) entry which is preliminary data.</text>
</comment>
<dbReference type="OrthoDB" id="886014at2"/>
<dbReference type="EMBL" id="SRMB01000007">
    <property type="protein sequence ID" value="TGE21094.1"/>
    <property type="molecule type" value="Genomic_DNA"/>
</dbReference>
<gene>
    <name evidence="1" type="ORF">E5K02_24080</name>
</gene>
<dbReference type="AlphaFoldDB" id="A0A4Z0PV04"/>
<dbReference type="Proteomes" id="UP000298471">
    <property type="component" value="Unassembled WGS sequence"/>
</dbReference>
<keyword evidence="2" id="KW-1185">Reference proteome</keyword>
<sequence>MNRIPLKIWNRIDMLQAPIAAEVPASAPGRRRWVDIHYDLTRKHLTCPPHRYCIIDREFDAALLAAYAPDGDEDLAMLSIKQYYVADAPQLYAVLAELGAAPGLFEAPWNVGHPLL</sequence>